<gene>
    <name evidence="2" type="ORF">CCO03_16215</name>
</gene>
<dbReference type="Pfam" id="PF03091">
    <property type="entry name" value="CutA1"/>
    <property type="match status" value="1"/>
</dbReference>
<dbReference type="InterPro" id="IPR004323">
    <property type="entry name" value="Ion_tolerance_CutA"/>
</dbReference>
<dbReference type="Proteomes" id="UP000196138">
    <property type="component" value="Chromosome"/>
</dbReference>
<keyword evidence="3" id="KW-1185">Reference proteome</keyword>
<evidence type="ECO:0008006" key="4">
    <source>
        <dbReference type="Google" id="ProtNLM"/>
    </source>
</evidence>
<dbReference type="Gene3D" id="3.30.70.120">
    <property type="match status" value="1"/>
</dbReference>
<dbReference type="OrthoDB" id="37622at2"/>
<name>A0A1Y0EU06_9BURK</name>
<dbReference type="InterPro" id="IPR015867">
    <property type="entry name" value="N-reg_PII/ATP_PRibTrfase_C"/>
</dbReference>
<dbReference type="GO" id="GO:0010038">
    <property type="term" value="P:response to metal ion"/>
    <property type="evidence" value="ECO:0007669"/>
    <property type="project" value="InterPro"/>
</dbReference>
<dbReference type="EMBL" id="CP021455">
    <property type="protein sequence ID" value="ARU06931.1"/>
    <property type="molecule type" value="Genomic_DNA"/>
</dbReference>
<evidence type="ECO:0000313" key="2">
    <source>
        <dbReference type="EMBL" id="ARU06931.1"/>
    </source>
</evidence>
<proteinExistence type="inferred from homology"/>
<dbReference type="SUPFAM" id="SSF54913">
    <property type="entry name" value="GlnB-like"/>
    <property type="match status" value="1"/>
</dbReference>
<dbReference type="KEGG" id="cser:CCO03_16215"/>
<sequence length="113" mass="12026">MCIVQTSLPSEAAARELALALVQAGLAACAQVQALHSVYRWQGEVEQAQEWGLTLKTTAACWPALQAFVRAHHPYDVPELVMWPMAASADYGDWVQASCTASAPPQSDGAEGA</sequence>
<protein>
    <recommendedName>
        <fullName evidence="4">Cytochrome C biogenesis protein</fullName>
    </recommendedName>
</protein>
<dbReference type="GO" id="GO:0005507">
    <property type="term" value="F:copper ion binding"/>
    <property type="evidence" value="ECO:0007669"/>
    <property type="project" value="TreeGrafter"/>
</dbReference>
<reference evidence="2 3" key="1">
    <citation type="submission" date="2017-05" db="EMBL/GenBank/DDBJ databases">
        <authorList>
            <person name="Song R."/>
            <person name="Chenine A.L."/>
            <person name="Ruprecht R.M."/>
        </authorList>
    </citation>
    <scope>NUCLEOTIDE SEQUENCE [LARGE SCALE GENOMIC DNA]</scope>
    <source>
        <strain evidence="2 3">DSM 26136</strain>
    </source>
</reference>
<dbReference type="PANTHER" id="PTHR23419">
    <property type="entry name" value="DIVALENT CATION TOLERANCE CUTA-RELATED"/>
    <property type="match status" value="1"/>
</dbReference>
<dbReference type="InterPro" id="IPR011322">
    <property type="entry name" value="N-reg_PII-like_a/b"/>
</dbReference>
<accession>A0A1Y0EU06</accession>
<dbReference type="AlphaFoldDB" id="A0A1Y0EU06"/>
<evidence type="ECO:0000313" key="3">
    <source>
        <dbReference type="Proteomes" id="UP000196138"/>
    </source>
</evidence>
<dbReference type="PANTHER" id="PTHR23419:SF8">
    <property type="entry name" value="FI09726P"/>
    <property type="match status" value="1"/>
</dbReference>
<evidence type="ECO:0000256" key="1">
    <source>
        <dbReference type="ARBA" id="ARBA00010169"/>
    </source>
</evidence>
<comment type="similarity">
    <text evidence="1">Belongs to the CutA family.</text>
</comment>
<organism evidence="2 3">
    <name type="scientific">Comamonas serinivorans</name>
    <dbReference type="NCBI Taxonomy" id="1082851"/>
    <lineage>
        <taxon>Bacteria</taxon>
        <taxon>Pseudomonadati</taxon>
        <taxon>Pseudomonadota</taxon>
        <taxon>Betaproteobacteria</taxon>
        <taxon>Burkholderiales</taxon>
        <taxon>Comamonadaceae</taxon>
        <taxon>Comamonas</taxon>
    </lineage>
</organism>